<keyword evidence="4" id="KW-0067">ATP-binding</keyword>
<dbReference type="InterPro" id="IPR003593">
    <property type="entry name" value="AAA+_ATPase"/>
</dbReference>
<dbReference type="PROSITE" id="PS50893">
    <property type="entry name" value="ABC_TRANSPORTER_2"/>
    <property type="match status" value="1"/>
</dbReference>
<dbReference type="Proteomes" id="UP000001304">
    <property type="component" value="Chromosome"/>
</dbReference>
<dbReference type="InterPro" id="IPR003439">
    <property type="entry name" value="ABC_transporter-like_ATP-bd"/>
</dbReference>
<accession>E0SNJ1</accession>
<dbReference type="AlphaFoldDB" id="E0SNJ1"/>
<dbReference type="SMART" id="SM00382">
    <property type="entry name" value="AAA"/>
    <property type="match status" value="1"/>
</dbReference>
<protein>
    <submittedName>
        <fullName evidence="6">ABC transporter related</fullName>
    </submittedName>
</protein>
<dbReference type="CDD" id="cd03230">
    <property type="entry name" value="ABC_DR_subfamily_A"/>
    <property type="match status" value="1"/>
</dbReference>
<organism evidence="6 7">
    <name type="scientific">Ignisphaera aggregans (strain DSM 17230 / JCM 13409 / AQ1.S1)</name>
    <dbReference type="NCBI Taxonomy" id="583356"/>
    <lineage>
        <taxon>Archaea</taxon>
        <taxon>Thermoproteota</taxon>
        <taxon>Thermoprotei</taxon>
        <taxon>Desulfurococcales</taxon>
        <taxon>Desulfurococcaceae</taxon>
        <taxon>Ignisphaera</taxon>
    </lineage>
</organism>
<dbReference type="GO" id="GO:0016887">
    <property type="term" value="F:ATP hydrolysis activity"/>
    <property type="evidence" value="ECO:0007669"/>
    <property type="project" value="InterPro"/>
</dbReference>
<evidence type="ECO:0000256" key="2">
    <source>
        <dbReference type="ARBA" id="ARBA00022448"/>
    </source>
</evidence>
<dbReference type="Gene3D" id="3.40.50.300">
    <property type="entry name" value="P-loop containing nucleotide triphosphate hydrolases"/>
    <property type="match status" value="1"/>
</dbReference>
<keyword evidence="7" id="KW-1185">Reference proteome</keyword>
<dbReference type="InterPro" id="IPR027417">
    <property type="entry name" value="P-loop_NTPase"/>
</dbReference>
<proteinExistence type="inferred from homology"/>
<dbReference type="Pfam" id="PF00005">
    <property type="entry name" value="ABC_tran"/>
    <property type="match status" value="1"/>
</dbReference>
<comment type="similarity">
    <text evidence="1">Belongs to the ABC transporter superfamily.</text>
</comment>
<evidence type="ECO:0000256" key="1">
    <source>
        <dbReference type="ARBA" id="ARBA00005417"/>
    </source>
</evidence>
<dbReference type="HOGENOM" id="CLU_000604_1_2_2"/>
<name>E0SNJ1_IGNAA</name>
<sequence length="303" mass="34374">MLEFIEVYKRYGKIEALKGVSFRVNGKFVAALLGPNGAGKTTIMKIAMGFVKPDRGSVRVLSMDPFVEEDRVRSLIGYLPEKPIYPLKIRVKDLLNYLARIRGVGENDVNRVLKLVGLEDYSDREIKSLSRGYLQRLGLAQALLGDPQLLLLDEPTANLDPMARQEILRLLNILHRDLDVSMVISSHIIPELQEIANYAIFIDRGVILDHGSLEDLAKRYNVKSIMFIETTNTRKLISELSSIEFVEGINIVDNGIEIKIDSRNIKAVERYLDELIKEGIIRSYRYKTAQLSDIYEKLASGKH</sequence>
<dbReference type="EMBL" id="CP002098">
    <property type="protein sequence ID" value="ADM27787.1"/>
    <property type="molecule type" value="Genomic_DNA"/>
</dbReference>
<gene>
    <name evidence="6" type="ordered locus">Igag_0972</name>
</gene>
<dbReference type="GO" id="GO:0005524">
    <property type="term" value="F:ATP binding"/>
    <property type="evidence" value="ECO:0007669"/>
    <property type="project" value="UniProtKB-KW"/>
</dbReference>
<dbReference type="STRING" id="583356.Igag_0972"/>
<evidence type="ECO:0000259" key="5">
    <source>
        <dbReference type="PROSITE" id="PS50893"/>
    </source>
</evidence>
<dbReference type="SUPFAM" id="SSF52540">
    <property type="entry name" value="P-loop containing nucleoside triphosphate hydrolases"/>
    <property type="match status" value="1"/>
</dbReference>
<feature type="domain" description="ABC transporter" evidence="5">
    <location>
        <begin position="2"/>
        <end position="229"/>
    </location>
</feature>
<evidence type="ECO:0000256" key="3">
    <source>
        <dbReference type="ARBA" id="ARBA00022741"/>
    </source>
</evidence>
<dbReference type="PANTHER" id="PTHR43335:SF4">
    <property type="entry name" value="ABC TRANSPORTER, ATP-BINDING PROTEIN"/>
    <property type="match status" value="1"/>
</dbReference>
<dbReference type="BioCyc" id="IAGG583356:GHAH-955-MONOMER"/>
<evidence type="ECO:0000313" key="6">
    <source>
        <dbReference type="EMBL" id="ADM27787.1"/>
    </source>
</evidence>
<dbReference type="KEGG" id="iag:Igag_0972"/>
<evidence type="ECO:0000256" key="4">
    <source>
        <dbReference type="ARBA" id="ARBA00022840"/>
    </source>
</evidence>
<dbReference type="PANTHER" id="PTHR43335">
    <property type="entry name" value="ABC TRANSPORTER, ATP-BINDING PROTEIN"/>
    <property type="match status" value="1"/>
</dbReference>
<evidence type="ECO:0000313" key="7">
    <source>
        <dbReference type="Proteomes" id="UP000001304"/>
    </source>
</evidence>
<keyword evidence="3" id="KW-0547">Nucleotide-binding</keyword>
<reference evidence="6 7" key="1">
    <citation type="journal article" date="2010" name="Stand. Genomic Sci.">
        <title>Complete genome sequence of Ignisphaera aggregans type strain (AQ1.S1).</title>
        <authorList>
            <person name="Goker M."/>
            <person name="Held B."/>
            <person name="Lapidus A."/>
            <person name="Nolan M."/>
            <person name="Spring S."/>
            <person name="Yasawong M."/>
            <person name="Lucas S."/>
            <person name="Glavina Del Rio T."/>
            <person name="Tice H."/>
            <person name="Cheng J.F."/>
            <person name="Goodwin L."/>
            <person name="Tapia R."/>
            <person name="Pitluck S."/>
            <person name="Liolios K."/>
            <person name="Ivanova N."/>
            <person name="Mavromatis K."/>
            <person name="Mikhailova N."/>
            <person name="Pati A."/>
            <person name="Chen A."/>
            <person name="Palaniappan K."/>
            <person name="Brambilla E."/>
            <person name="Land M."/>
            <person name="Hauser L."/>
            <person name="Chang Y.J."/>
            <person name="Jeffries C.D."/>
            <person name="Brettin T."/>
            <person name="Detter J.C."/>
            <person name="Han C."/>
            <person name="Rohde M."/>
            <person name="Sikorski J."/>
            <person name="Woyke T."/>
            <person name="Bristow J."/>
            <person name="Eisen J.A."/>
            <person name="Markowitz V."/>
            <person name="Hugenholtz P."/>
            <person name="Kyrpides N.C."/>
            <person name="Klenk H.P."/>
        </authorList>
    </citation>
    <scope>NUCLEOTIDE SEQUENCE [LARGE SCALE GENOMIC DNA]</scope>
    <source>
        <strain evidence="7">DSM 17230 / JCM 13409 / AQ1.S1</strain>
    </source>
</reference>
<keyword evidence="2" id="KW-0813">Transport</keyword>